<name>A0A368VAT7_9BACT</name>
<evidence type="ECO:0000313" key="1">
    <source>
        <dbReference type="EMBL" id="RCW36774.1"/>
    </source>
</evidence>
<proteinExistence type="predicted"/>
<dbReference type="AlphaFoldDB" id="A0A368VAT7"/>
<comment type="caution">
    <text evidence="1">The sequence shown here is derived from an EMBL/GenBank/DDBJ whole genome shotgun (WGS) entry which is preliminary data.</text>
</comment>
<reference evidence="1 2" key="1">
    <citation type="submission" date="2018-07" db="EMBL/GenBank/DDBJ databases">
        <title>Freshwater and sediment microbial communities from various areas in North America, analyzing microbe dynamics in response to fracking.</title>
        <authorList>
            <person name="Lamendella R."/>
        </authorList>
    </citation>
    <scope>NUCLEOTIDE SEQUENCE [LARGE SCALE GENOMIC DNA]</scope>
    <source>
        <strain evidence="1 2">160A</strain>
    </source>
</reference>
<sequence>MKNIASFKISNGNTLAINNDQLHGEKQINTLIDIVDQINDDFVVENQDEIWTSIPIEILNINNITPHNGQIRLTESLYHNWFDKAEKELDRQLSIAFMDNFDIVLQHRDLIMSFGEYFLLTIGDSLMSGAALLGGVSYPLGGLLEAWDNEEMFKIKDRYGHDAFVFRTAGFSGSGTNTTRRWVPALNEFEASSADGFLKWVFYFRELRKTYPWRLKNELVVTRKFLREIEVI</sequence>
<dbReference type="RefSeq" id="WP_114436775.1">
    <property type="nucleotide sequence ID" value="NZ_QPIZ01000007.1"/>
</dbReference>
<organism evidence="1 2">
    <name type="scientific">Marinilabilia salmonicolor</name>
    <dbReference type="NCBI Taxonomy" id="989"/>
    <lineage>
        <taxon>Bacteria</taxon>
        <taxon>Pseudomonadati</taxon>
        <taxon>Bacteroidota</taxon>
        <taxon>Bacteroidia</taxon>
        <taxon>Marinilabiliales</taxon>
        <taxon>Marinilabiliaceae</taxon>
        <taxon>Marinilabilia</taxon>
    </lineage>
</organism>
<gene>
    <name evidence="1" type="ORF">DFO77_10765</name>
</gene>
<dbReference type="EMBL" id="QPIZ01000007">
    <property type="protein sequence ID" value="RCW36774.1"/>
    <property type="molecule type" value="Genomic_DNA"/>
</dbReference>
<dbReference type="Proteomes" id="UP000252733">
    <property type="component" value="Unassembled WGS sequence"/>
</dbReference>
<keyword evidence="2" id="KW-1185">Reference proteome</keyword>
<accession>A0A368VAT7</accession>
<evidence type="ECO:0000313" key="2">
    <source>
        <dbReference type="Proteomes" id="UP000252733"/>
    </source>
</evidence>
<protein>
    <submittedName>
        <fullName evidence="1">Uncharacterized protein</fullName>
    </submittedName>
</protein>